<name>A0ABU1UF10_9MICC</name>
<evidence type="ECO:0000256" key="1">
    <source>
        <dbReference type="SAM" id="MobiDB-lite"/>
    </source>
</evidence>
<evidence type="ECO:0000313" key="2">
    <source>
        <dbReference type="EMBL" id="MDR7083779.1"/>
    </source>
</evidence>
<dbReference type="Proteomes" id="UP001252243">
    <property type="component" value="Unassembled WGS sequence"/>
</dbReference>
<feature type="region of interest" description="Disordered" evidence="1">
    <location>
        <begin position="1"/>
        <end position="23"/>
    </location>
</feature>
<protein>
    <submittedName>
        <fullName evidence="2">Uncharacterized protein</fullName>
    </submittedName>
</protein>
<keyword evidence="3" id="KW-1185">Reference proteome</keyword>
<reference evidence="2 3" key="1">
    <citation type="submission" date="2023-07" db="EMBL/GenBank/DDBJ databases">
        <title>Sorghum-associated microbial communities from plants grown in Nebraska, USA.</title>
        <authorList>
            <person name="Schachtman D."/>
        </authorList>
    </citation>
    <scope>NUCLEOTIDE SEQUENCE [LARGE SCALE GENOMIC DNA]</scope>
    <source>
        <strain evidence="2 3">BE167</strain>
    </source>
</reference>
<comment type="caution">
    <text evidence="2">The sequence shown here is derived from an EMBL/GenBank/DDBJ whole genome shotgun (WGS) entry which is preliminary data.</text>
</comment>
<gene>
    <name evidence="2" type="ORF">J2X01_003079</name>
</gene>
<accession>A0ABU1UF10</accession>
<dbReference type="EMBL" id="JAVDVQ010000014">
    <property type="protein sequence ID" value="MDR7083779.1"/>
    <property type="molecule type" value="Genomic_DNA"/>
</dbReference>
<evidence type="ECO:0000313" key="3">
    <source>
        <dbReference type="Proteomes" id="UP001252243"/>
    </source>
</evidence>
<organism evidence="2 3">
    <name type="scientific">Arthrobacter ginsengisoli</name>
    <dbReference type="NCBI Taxonomy" id="1356565"/>
    <lineage>
        <taxon>Bacteria</taxon>
        <taxon>Bacillati</taxon>
        <taxon>Actinomycetota</taxon>
        <taxon>Actinomycetes</taxon>
        <taxon>Micrococcales</taxon>
        <taxon>Micrococcaceae</taxon>
        <taxon>Arthrobacter</taxon>
    </lineage>
</organism>
<sequence>MTPMINTRHRFSGRERTTNTHNAISVRTRTEPVRAAAPAPVMRE</sequence>
<proteinExistence type="predicted"/>